<proteinExistence type="predicted"/>
<evidence type="ECO:0000313" key="1">
    <source>
        <dbReference type="EMBL" id="SDN38411.1"/>
    </source>
</evidence>
<dbReference type="Gene3D" id="1.10.10.10">
    <property type="entry name" value="Winged helix-like DNA-binding domain superfamily/Winged helix DNA-binding domain"/>
    <property type="match status" value="1"/>
</dbReference>
<gene>
    <name evidence="1" type="ORF">SAMN05192554_13126</name>
</gene>
<organism evidence="1 2">
    <name type="scientific">Haloarchaeobius iranensis</name>
    <dbReference type="NCBI Taxonomy" id="996166"/>
    <lineage>
        <taxon>Archaea</taxon>
        <taxon>Methanobacteriati</taxon>
        <taxon>Methanobacteriota</taxon>
        <taxon>Stenosarchaea group</taxon>
        <taxon>Halobacteria</taxon>
        <taxon>Halobacteriales</taxon>
        <taxon>Halorubellaceae</taxon>
        <taxon>Haloarchaeobius</taxon>
    </lineage>
</organism>
<evidence type="ECO:0000313" key="2">
    <source>
        <dbReference type="Proteomes" id="UP000199370"/>
    </source>
</evidence>
<name>A0A1H0AYN2_9EURY</name>
<dbReference type="Pfam" id="PF12840">
    <property type="entry name" value="HTH_20"/>
    <property type="match status" value="1"/>
</dbReference>
<dbReference type="RefSeq" id="WP_089736209.1">
    <property type="nucleotide sequence ID" value="NZ_FNIA01000031.1"/>
</dbReference>
<reference evidence="1 2" key="1">
    <citation type="submission" date="2016-10" db="EMBL/GenBank/DDBJ databases">
        <authorList>
            <person name="de Groot N.N."/>
        </authorList>
    </citation>
    <scope>NUCLEOTIDE SEQUENCE [LARGE SCALE GENOMIC DNA]</scope>
    <source>
        <strain evidence="2">EB21,IBRC-M 10013,KCTC 4048</strain>
    </source>
</reference>
<dbReference type="OrthoDB" id="10985at2157"/>
<dbReference type="STRING" id="996166.SAMN05192554_13126"/>
<dbReference type="AlphaFoldDB" id="A0A1H0AYN2"/>
<dbReference type="InterPro" id="IPR036390">
    <property type="entry name" value="WH_DNA-bd_sf"/>
</dbReference>
<protein>
    <submittedName>
        <fullName evidence="1">Helix-turn-helix domain-containing protein</fullName>
    </submittedName>
</protein>
<keyword evidence="2" id="KW-1185">Reference proteome</keyword>
<sequence>MYDPSATDEPEFQAVVDALDDEDCHAIIEALDEPRTASELSDECDIPLSTTYRKLEQLTESSLLVEETQLRPDGRHTSQYRVNFEDVTIMLAEDNSLELRIARPPETPDERLASMWEEVRKET</sequence>
<dbReference type="SUPFAM" id="SSF46785">
    <property type="entry name" value="Winged helix' DNA-binding domain"/>
    <property type="match status" value="1"/>
</dbReference>
<dbReference type="InterPro" id="IPR036388">
    <property type="entry name" value="WH-like_DNA-bd_sf"/>
</dbReference>
<dbReference type="EMBL" id="FNIA01000031">
    <property type="protein sequence ID" value="SDN38411.1"/>
    <property type="molecule type" value="Genomic_DNA"/>
</dbReference>
<accession>A0A1H0AYN2</accession>
<dbReference type="Proteomes" id="UP000199370">
    <property type="component" value="Unassembled WGS sequence"/>
</dbReference>